<protein>
    <submittedName>
        <fullName evidence="10">DNA-binding response regulator</fullName>
    </submittedName>
</protein>
<keyword evidence="3" id="KW-0805">Transcription regulation</keyword>
<evidence type="ECO:0000256" key="7">
    <source>
        <dbReference type="PROSITE-ProRule" id="PRU01091"/>
    </source>
</evidence>
<dbReference type="Gene3D" id="3.40.50.2300">
    <property type="match status" value="1"/>
</dbReference>
<evidence type="ECO:0000256" key="5">
    <source>
        <dbReference type="ARBA" id="ARBA00023163"/>
    </source>
</evidence>
<dbReference type="EMBL" id="AP025591">
    <property type="protein sequence ID" value="BDG05167.1"/>
    <property type="molecule type" value="Genomic_DNA"/>
</dbReference>
<dbReference type="Gene3D" id="1.10.10.10">
    <property type="entry name" value="Winged helix-like DNA-binding domain superfamily/Winged helix DNA-binding domain"/>
    <property type="match status" value="1"/>
</dbReference>
<dbReference type="InterPro" id="IPR036388">
    <property type="entry name" value="WH-like_DNA-bd_sf"/>
</dbReference>
<dbReference type="SUPFAM" id="SSF52172">
    <property type="entry name" value="CheY-like"/>
    <property type="match status" value="1"/>
</dbReference>
<keyword evidence="1" id="KW-0597">Phosphoprotein</keyword>
<organism evidence="10 11">
    <name type="scientific">Anaeromyxobacter oryzae</name>
    <dbReference type="NCBI Taxonomy" id="2918170"/>
    <lineage>
        <taxon>Bacteria</taxon>
        <taxon>Pseudomonadati</taxon>
        <taxon>Myxococcota</taxon>
        <taxon>Myxococcia</taxon>
        <taxon>Myxococcales</taxon>
        <taxon>Cystobacterineae</taxon>
        <taxon>Anaeromyxobacteraceae</taxon>
        <taxon>Anaeromyxobacter</taxon>
    </lineage>
</organism>
<dbReference type="InterPro" id="IPR001867">
    <property type="entry name" value="OmpR/PhoB-type_DNA-bd"/>
</dbReference>
<proteinExistence type="predicted"/>
<dbReference type="Pfam" id="PF00486">
    <property type="entry name" value="Trans_reg_C"/>
    <property type="match status" value="1"/>
</dbReference>
<dbReference type="InterPro" id="IPR011006">
    <property type="entry name" value="CheY-like_superfamily"/>
</dbReference>
<dbReference type="PROSITE" id="PS51755">
    <property type="entry name" value="OMPR_PHOB"/>
    <property type="match status" value="1"/>
</dbReference>
<evidence type="ECO:0000259" key="8">
    <source>
        <dbReference type="PROSITE" id="PS50110"/>
    </source>
</evidence>
<feature type="DNA-binding region" description="OmpR/PhoB-type" evidence="7">
    <location>
        <begin position="121"/>
        <end position="219"/>
    </location>
</feature>
<evidence type="ECO:0000256" key="2">
    <source>
        <dbReference type="ARBA" id="ARBA00023012"/>
    </source>
</evidence>
<evidence type="ECO:0000313" key="10">
    <source>
        <dbReference type="EMBL" id="BDG05167.1"/>
    </source>
</evidence>
<dbReference type="SMART" id="SM00862">
    <property type="entry name" value="Trans_reg_C"/>
    <property type="match status" value="1"/>
</dbReference>
<gene>
    <name evidence="10" type="ORF">AMOR_41630</name>
</gene>
<dbReference type="PROSITE" id="PS50110">
    <property type="entry name" value="RESPONSE_REGULATORY"/>
    <property type="match status" value="1"/>
</dbReference>
<dbReference type="CDD" id="cd00383">
    <property type="entry name" value="trans_reg_C"/>
    <property type="match status" value="1"/>
</dbReference>
<comment type="caution">
    <text evidence="6">Lacks conserved residue(s) required for the propagation of feature annotation.</text>
</comment>
<evidence type="ECO:0000313" key="11">
    <source>
        <dbReference type="Proteomes" id="UP001162891"/>
    </source>
</evidence>
<accession>A0ABM7X0B6</accession>
<evidence type="ECO:0000259" key="9">
    <source>
        <dbReference type="PROSITE" id="PS51755"/>
    </source>
</evidence>
<keyword evidence="4 7" id="KW-0238">DNA-binding</keyword>
<evidence type="ECO:0000256" key="6">
    <source>
        <dbReference type="PROSITE-ProRule" id="PRU00169"/>
    </source>
</evidence>
<dbReference type="Pfam" id="PF00072">
    <property type="entry name" value="Response_reg"/>
    <property type="match status" value="1"/>
</dbReference>
<sequence length="222" mass="24184">MRILLIDHDERTAIALAKRLGKETYAVDVIACGDDAEEQAEVVSYDVIIVHAARGLELCRTLRLRGVAAPILMLTAGSSAAERVACLDGGADDCVVDTVPAEELLARIRALLRRGPGARVAPVLRVHDLTLDVASRDVRRGDRPVRLTAKEQAILEFLMRHEGEVVTRVALAEHVWASEHDNLTNLVDVHMSNLRRKIDGGAAVTLLRTVRGLGYRLGPAPE</sequence>
<evidence type="ECO:0000256" key="1">
    <source>
        <dbReference type="ARBA" id="ARBA00022553"/>
    </source>
</evidence>
<keyword evidence="11" id="KW-1185">Reference proteome</keyword>
<evidence type="ECO:0000256" key="4">
    <source>
        <dbReference type="ARBA" id="ARBA00023125"/>
    </source>
</evidence>
<dbReference type="SUPFAM" id="SSF46894">
    <property type="entry name" value="C-terminal effector domain of the bipartite response regulators"/>
    <property type="match status" value="1"/>
</dbReference>
<dbReference type="PANTHER" id="PTHR48111:SF22">
    <property type="entry name" value="REGULATOR OF RPOS"/>
    <property type="match status" value="1"/>
</dbReference>
<dbReference type="InterPro" id="IPR016032">
    <property type="entry name" value="Sig_transdc_resp-reg_C-effctor"/>
</dbReference>
<keyword evidence="2" id="KW-0902">Two-component regulatory system</keyword>
<name>A0ABM7X0B6_9BACT</name>
<feature type="domain" description="Response regulatory" evidence="8">
    <location>
        <begin position="2"/>
        <end position="112"/>
    </location>
</feature>
<dbReference type="GO" id="GO:0003677">
    <property type="term" value="F:DNA binding"/>
    <property type="evidence" value="ECO:0007669"/>
    <property type="project" value="UniProtKB-KW"/>
</dbReference>
<dbReference type="SMART" id="SM00448">
    <property type="entry name" value="REC"/>
    <property type="match status" value="1"/>
</dbReference>
<keyword evidence="5" id="KW-0804">Transcription</keyword>
<evidence type="ECO:0000256" key="3">
    <source>
        <dbReference type="ARBA" id="ARBA00023015"/>
    </source>
</evidence>
<dbReference type="InterPro" id="IPR001789">
    <property type="entry name" value="Sig_transdc_resp-reg_receiver"/>
</dbReference>
<feature type="domain" description="OmpR/PhoB-type" evidence="9">
    <location>
        <begin position="121"/>
        <end position="219"/>
    </location>
</feature>
<dbReference type="PANTHER" id="PTHR48111">
    <property type="entry name" value="REGULATOR OF RPOS"/>
    <property type="match status" value="1"/>
</dbReference>
<dbReference type="RefSeq" id="WP_248353728.1">
    <property type="nucleotide sequence ID" value="NZ_AP025591.1"/>
</dbReference>
<dbReference type="InterPro" id="IPR039420">
    <property type="entry name" value="WalR-like"/>
</dbReference>
<reference evidence="11" key="1">
    <citation type="journal article" date="2022" name="Int. J. Syst. Evol. Microbiol.">
        <title>Anaeromyxobacter oryzae sp. nov., Anaeromyxobacter diazotrophicus sp. nov. and Anaeromyxobacter paludicola sp. nov., isolated from paddy soils.</title>
        <authorList>
            <person name="Itoh H."/>
            <person name="Xu Z."/>
            <person name="Mise K."/>
            <person name="Masuda Y."/>
            <person name="Ushijima N."/>
            <person name="Hayakawa C."/>
            <person name="Shiratori Y."/>
            <person name="Senoo K."/>
        </authorList>
    </citation>
    <scope>NUCLEOTIDE SEQUENCE [LARGE SCALE GENOMIC DNA]</scope>
    <source>
        <strain evidence="11">Red232</strain>
    </source>
</reference>
<dbReference type="Proteomes" id="UP001162891">
    <property type="component" value="Chromosome"/>
</dbReference>